<evidence type="ECO:0000313" key="16">
    <source>
        <dbReference type="Proteomes" id="UP000176593"/>
    </source>
</evidence>
<keyword evidence="9" id="KW-0862">Zinc</keyword>
<feature type="transmembrane region" description="Helical" evidence="13">
    <location>
        <begin position="123"/>
        <end position="146"/>
    </location>
</feature>
<feature type="transmembrane region" description="Helical" evidence="13">
    <location>
        <begin position="180"/>
        <end position="199"/>
    </location>
</feature>
<proteinExistence type="inferred from homology"/>
<dbReference type="GO" id="GO:0005886">
    <property type="term" value="C:plasma membrane"/>
    <property type="evidence" value="ECO:0007669"/>
    <property type="project" value="UniProtKB-SubCell"/>
</dbReference>
<dbReference type="Proteomes" id="UP000176593">
    <property type="component" value="Unassembled WGS sequence"/>
</dbReference>
<feature type="transmembrane region" description="Helical" evidence="13">
    <location>
        <begin position="55"/>
        <end position="73"/>
    </location>
</feature>
<keyword evidence="4" id="KW-1003">Cell membrane</keyword>
<keyword evidence="7" id="KW-0479">Metal-binding</keyword>
<keyword evidence="5" id="KW-0645">Protease</keyword>
<feature type="transmembrane region" description="Helical" evidence="13">
    <location>
        <begin position="12"/>
        <end position="34"/>
    </location>
</feature>
<evidence type="ECO:0000313" key="15">
    <source>
        <dbReference type="EMBL" id="OGL88112.1"/>
    </source>
</evidence>
<gene>
    <name evidence="15" type="ORF">A3I41_00060</name>
</gene>
<keyword evidence="8" id="KW-0378">Hydrolase</keyword>
<evidence type="ECO:0000256" key="4">
    <source>
        <dbReference type="ARBA" id="ARBA00022475"/>
    </source>
</evidence>
<comment type="subcellular location">
    <subcellularLocation>
        <location evidence="2">Cell membrane</location>
        <topology evidence="2">Multi-pass membrane protein</topology>
    </subcellularLocation>
</comment>
<evidence type="ECO:0000256" key="5">
    <source>
        <dbReference type="ARBA" id="ARBA00022670"/>
    </source>
</evidence>
<dbReference type="EMBL" id="MGEQ01000001">
    <property type="protein sequence ID" value="OGL88112.1"/>
    <property type="molecule type" value="Genomic_DNA"/>
</dbReference>
<keyword evidence="6 13" id="KW-0812">Transmembrane</keyword>
<dbReference type="PANTHER" id="PTHR35864">
    <property type="entry name" value="ZINC METALLOPROTEASE MJ0611-RELATED"/>
    <property type="match status" value="1"/>
</dbReference>
<evidence type="ECO:0000256" key="7">
    <source>
        <dbReference type="ARBA" id="ARBA00022723"/>
    </source>
</evidence>
<dbReference type="PANTHER" id="PTHR35864:SF1">
    <property type="entry name" value="ZINC METALLOPROTEASE YWHC-RELATED"/>
    <property type="match status" value="1"/>
</dbReference>
<accession>A0A1F7VC51</accession>
<dbReference type="AlphaFoldDB" id="A0A1F7VC51"/>
<comment type="caution">
    <text evidence="15">The sequence shown here is derived from an EMBL/GenBank/DDBJ whole genome shotgun (WGS) entry which is preliminary data.</text>
</comment>
<evidence type="ECO:0000256" key="10">
    <source>
        <dbReference type="ARBA" id="ARBA00022989"/>
    </source>
</evidence>
<comment type="similarity">
    <text evidence="3">Belongs to the peptidase M50B family.</text>
</comment>
<dbReference type="Pfam" id="PF02163">
    <property type="entry name" value="Peptidase_M50"/>
    <property type="match status" value="1"/>
</dbReference>
<evidence type="ECO:0000256" key="1">
    <source>
        <dbReference type="ARBA" id="ARBA00001947"/>
    </source>
</evidence>
<evidence type="ECO:0000256" key="9">
    <source>
        <dbReference type="ARBA" id="ARBA00022833"/>
    </source>
</evidence>
<protein>
    <recommendedName>
        <fullName evidence="14">Peptidase M50 domain-containing protein</fullName>
    </recommendedName>
</protein>
<evidence type="ECO:0000256" key="8">
    <source>
        <dbReference type="ARBA" id="ARBA00022801"/>
    </source>
</evidence>
<keyword evidence="11" id="KW-0482">Metalloprotease</keyword>
<evidence type="ECO:0000256" key="2">
    <source>
        <dbReference type="ARBA" id="ARBA00004651"/>
    </source>
</evidence>
<comment type="cofactor">
    <cofactor evidence="1">
        <name>Zn(2+)</name>
        <dbReference type="ChEBI" id="CHEBI:29105"/>
    </cofactor>
</comment>
<sequence length="226" mass="24892">MFLTLLFSSPPLALAWILAILFSLTIHEFSHALVGKLKGDHTAEREGRLTLNPMAHLDLFGFIPLLLFGFGWAKPVPFNPYNLKNPKWDSVLIALAGPGSNLIIAAVCSVAFRVLLEGGLSPYSLLTAFLFFLILLNLFLALFNVIPIAPLDGSKLFFALFDAPKYEQLRNFVAFRGPQILMFAVLISLFTNFNIFFFISTPAYAICDTLTGASCAAYQGMLFGSL</sequence>
<dbReference type="InterPro" id="IPR044537">
    <property type="entry name" value="Rip2-like"/>
</dbReference>
<organism evidence="15 16">
    <name type="scientific">Candidatus Uhrbacteria bacterium RIFCSPLOWO2_02_FULL_48_18</name>
    <dbReference type="NCBI Taxonomy" id="1802408"/>
    <lineage>
        <taxon>Bacteria</taxon>
        <taxon>Candidatus Uhriibacteriota</taxon>
    </lineage>
</organism>
<name>A0A1F7VC51_9BACT</name>
<dbReference type="GO" id="GO:0006508">
    <property type="term" value="P:proteolysis"/>
    <property type="evidence" value="ECO:0007669"/>
    <property type="project" value="UniProtKB-KW"/>
</dbReference>
<evidence type="ECO:0000256" key="12">
    <source>
        <dbReference type="ARBA" id="ARBA00023136"/>
    </source>
</evidence>
<dbReference type="CDD" id="cd06158">
    <property type="entry name" value="S2P-M50_like_1"/>
    <property type="match status" value="1"/>
</dbReference>
<dbReference type="GO" id="GO:0008237">
    <property type="term" value="F:metallopeptidase activity"/>
    <property type="evidence" value="ECO:0007669"/>
    <property type="project" value="UniProtKB-KW"/>
</dbReference>
<dbReference type="InterPro" id="IPR008915">
    <property type="entry name" value="Peptidase_M50"/>
</dbReference>
<evidence type="ECO:0000256" key="3">
    <source>
        <dbReference type="ARBA" id="ARBA00007931"/>
    </source>
</evidence>
<dbReference type="GO" id="GO:0046872">
    <property type="term" value="F:metal ion binding"/>
    <property type="evidence" value="ECO:0007669"/>
    <property type="project" value="UniProtKB-KW"/>
</dbReference>
<dbReference type="InterPro" id="IPR052348">
    <property type="entry name" value="Metallopeptidase_M50B"/>
</dbReference>
<reference evidence="15 16" key="1">
    <citation type="journal article" date="2016" name="Nat. Commun.">
        <title>Thousands of microbial genomes shed light on interconnected biogeochemical processes in an aquifer system.</title>
        <authorList>
            <person name="Anantharaman K."/>
            <person name="Brown C.T."/>
            <person name="Hug L.A."/>
            <person name="Sharon I."/>
            <person name="Castelle C.J."/>
            <person name="Probst A.J."/>
            <person name="Thomas B.C."/>
            <person name="Singh A."/>
            <person name="Wilkins M.J."/>
            <person name="Karaoz U."/>
            <person name="Brodie E.L."/>
            <person name="Williams K.H."/>
            <person name="Hubbard S.S."/>
            <person name="Banfield J.F."/>
        </authorList>
    </citation>
    <scope>NUCLEOTIDE SEQUENCE [LARGE SCALE GENOMIC DNA]</scope>
</reference>
<evidence type="ECO:0000259" key="14">
    <source>
        <dbReference type="Pfam" id="PF02163"/>
    </source>
</evidence>
<evidence type="ECO:0000256" key="13">
    <source>
        <dbReference type="SAM" id="Phobius"/>
    </source>
</evidence>
<keyword evidence="10 13" id="KW-1133">Transmembrane helix</keyword>
<feature type="transmembrane region" description="Helical" evidence="13">
    <location>
        <begin position="93"/>
        <end position="116"/>
    </location>
</feature>
<evidence type="ECO:0000256" key="11">
    <source>
        <dbReference type="ARBA" id="ARBA00023049"/>
    </source>
</evidence>
<keyword evidence="12 13" id="KW-0472">Membrane</keyword>
<evidence type="ECO:0000256" key="6">
    <source>
        <dbReference type="ARBA" id="ARBA00022692"/>
    </source>
</evidence>
<feature type="domain" description="Peptidase M50" evidence="14">
    <location>
        <begin position="126"/>
        <end position="177"/>
    </location>
</feature>